<dbReference type="InterPro" id="IPR003787">
    <property type="entry name" value="Sulphur_relay_DsrE/F-like"/>
</dbReference>
<dbReference type="Pfam" id="PF02635">
    <property type="entry name" value="DsrE"/>
    <property type="match status" value="1"/>
</dbReference>
<protein>
    <recommendedName>
        <fullName evidence="3">Sulfurtransferase-like selenium metabolism protein YedF</fullName>
    </recommendedName>
</protein>
<reference evidence="1" key="1">
    <citation type="submission" date="2019-07" db="EMBL/GenBank/DDBJ databases">
        <title>Helicobacter labacensis sp. nov., Helicobacter mehlei sp. nov. and Helicobacter vulpis sp. nov., isolated from gastric mucosa of red fox (Vulpis vulpis).</title>
        <authorList>
            <person name="Kusar D."/>
            <person name="Gruntar I."/>
            <person name="Pate M."/>
            <person name="Zajc U."/>
            <person name="Ocepek M."/>
        </authorList>
    </citation>
    <scope>NUCLEOTIDE SEQUENCE [LARGE SCALE GENOMIC DNA]</scope>
    <source>
        <strain evidence="1">L8b</strain>
    </source>
</reference>
<dbReference type="OrthoDB" id="9801500at2"/>
<evidence type="ECO:0000313" key="2">
    <source>
        <dbReference type="Proteomes" id="UP000319322"/>
    </source>
</evidence>
<dbReference type="InterPro" id="IPR027396">
    <property type="entry name" value="DsrEFH-like"/>
</dbReference>
<comment type="caution">
    <text evidence="1">The sequence shown here is derived from an EMBL/GenBank/DDBJ whole genome shotgun (WGS) entry which is preliminary data.</text>
</comment>
<dbReference type="SUPFAM" id="SSF75169">
    <property type="entry name" value="DsrEFH-like"/>
    <property type="match status" value="1"/>
</dbReference>
<name>A0A553UMH2_9HELI</name>
<dbReference type="RefSeq" id="WP_120948781.1">
    <property type="nucleotide sequence ID" value="NZ_QXQP01000031.1"/>
</dbReference>
<accession>A0A553UMH2</accession>
<dbReference type="Proteomes" id="UP000319322">
    <property type="component" value="Unassembled WGS sequence"/>
</dbReference>
<reference evidence="1" key="2">
    <citation type="submission" date="2019-07" db="EMBL/GenBank/DDBJ databases">
        <authorList>
            <person name="Papic B."/>
        </authorList>
    </citation>
    <scope>NUCLEOTIDE SEQUENCE [LARGE SCALE GENOMIC DNA]</scope>
    <source>
        <strain evidence="1">L8b</strain>
    </source>
</reference>
<evidence type="ECO:0008006" key="3">
    <source>
        <dbReference type="Google" id="ProtNLM"/>
    </source>
</evidence>
<dbReference type="AlphaFoldDB" id="A0A553UMH2"/>
<evidence type="ECO:0000313" key="1">
    <source>
        <dbReference type="EMBL" id="TSA81409.1"/>
    </source>
</evidence>
<proteinExistence type="predicted"/>
<organism evidence="1 2">
    <name type="scientific">Helicobacter mehlei</name>
    <dbReference type="NCBI Taxonomy" id="2316080"/>
    <lineage>
        <taxon>Bacteria</taxon>
        <taxon>Pseudomonadati</taxon>
        <taxon>Campylobacterota</taxon>
        <taxon>Epsilonproteobacteria</taxon>
        <taxon>Campylobacterales</taxon>
        <taxon>Helicobacteraceae</taxon>
        <taxon>Helicobacter</taxon>
    </lineage>
</organism>
<sequence length="117" mass="12648">MTRKILLFTSDKIGEGELGQKVEAGFIGTLLKIPADLLPSKIIFLNRGVLLSTQNSLIDNAETIRALQELENLGVEVLSCQACLEHFKVLDKVLVGKVSNALEILPDLLSSAGVISF</sequence>
<gene>
    <name evidence="1" type="ORF">FNE76_06625</name>
</gene>
<dbReference type="EMBL" id="VKGC01000020">
    <property type="protein sequence ID" value="TSA81409.1"/>
    <property type="molecule type" value="Genomic_DNA"/>
</dbReference>
<keyword evidence="2" id="KW-1185">Reference proteome</keyword>